<dbReference type="RefSeq" id="WP_014456744.1">
    <property type="nucleotide sequence ID" value="NC_017098.1"/>
</dbReference>
<dbReference type="AlphaFoldDB" id="H9UML9"/>
<proteinExistence type="inferred from homology"/>
<name>H9UML9_SPIAZ</name>
<dbReference type="GO" id="GO:0002098">
    <property type="term" value="P:tRNA wobble uridine modification"/>
    <property type="evidence" value="ECO:0007669"/>
    <property type="project" value="InterPro"/>
</dbReference>
<evidence type="ECO:0000256" key="6">
    <source>
        <dbReference type="ARBA" id="ARBA00022694"/>
    </source>
</evidence>
<comment type="subunit">
    <text evidence="9 11">Homodimer. Heterotetramer of two MnmE and two MnmG subunits.</text>
</comment>
<dbReference type="InterPro" id="IPR004416">
    <property type="entry name" value="MnmG"/>
</dbReference>
<dbReference type="InterPro" id="IPR044920">
    <property type="entry name" value="MnmG_C_subdom_sf"/>
</dbReference>
<dbReference type="InterPro" id="IPR036188">
    <property type="entry name" value="FAD/NAD-bd_sf"/>
</dbReference>
<dbReference type="InterPro" id="IPR026904">
    <property type="entry name" value="MnmG_C"/>
</dbReference>
<evidence type="ECO:0000256" key="9">
    <source>
        <dbReference type="ARBA" id="ARBA00025948"/>
    </source>
</evidence>
<evidence type="ECO:0000256" key="4">
    <source>
        <dbReference type="ARBA" id="ARBA00020461"/>
    </source>
</evidence>
<dbReference type="PROSITE" id="PS01281">
    <property type="entry name" value="GIDA_2"/>
    <property type="match status" value="1"/>
</dbReference>
<dbReference type="PANTHER" id="PTHR11806:SF0">
    <property type="entry name" value="PROTEIN MTO1 HOMOLOG, MITOCHONDRIAL"/>
    <property type="match status" value="1"/>
</dbReference>
<evidence type="ECO:0000259" key="12">
    <source>
        <dbReference type="SMART" id="SM01228"/>
    </source>
</evidence>
<keyword evidence="5 11" id="KW-0285">Flavoprotein</keyword>
<evidence type="ECO:0000256" key="3">
    <source>
        <dbReference type="ARBA" id="ARBA00007653"/>
    </source>
</evidence>
<dbReference type="HOGENOM" id="CLU_007831_2_2_12"/>
<dbReference type="Gene3D" id="1.10.150.570">
    <property type="entry name" value="GidA associated domain, C-terminal subdomain"/>
    <property type="match status" value="1"/>
</dbReference>
<dbReference type="OrthoDB" id="9815560at2"/>
<dbReference type="eggNOG" id="COG0445">
    <property type="taxonomic scope" value="Bacteria"/>
</dbReference>
<protein>
    <recommendedName>
        <fullName evidence="4 11">tRNA uridine 5-carboxymethylaminomethyl modification enzyme MnmG</fullName>
    </recommendedName>
    <alternativeName>
        <fullName evidence="10 11">Glucose-inhibited division protein A</fullName>
    </alternativeName>
</protein>
<comment type="function">
    <text evidence="2 11">NAD-binding protein involved in the addition of a carboxymethylaminomethyl (cmnm) group at the wobble position (U34) of certain tRNAs, forming tRNA-cmnm(5)s(2)U34.</text>
</comment>
<dbReference type="STRING" id="889378.Spiaf_2738"/>
<dbReference type="SMART" id="SM01228">
    <property type="entry name" value="GIDA_assoc_3"/>
    <property type="match status" value="1"/>
</dbReference>
<dbReference type="Pfam" id="PF21680">
    <property type="entry name" value="GIDA_C_1st"/>
    <property type="match status" value="1"/>
</dbReference>
<comment type="cofactor">
    <cofactor evidence="1 11">
        <name>FAD</name>
        <dbReference type="ChEBI" id="CHEBI:57692"/>
    </cofactor>
</comment>
<keyword evidence="11" id="KW-0963">Cytoplasm</keyword>
<dbReference type="InterPro" id="IPR040131">
    <property type="entry name" value="MnmG_N"/>
</dbReference>
<evidence type="ECO:0000313" key="13">
    <source>
        <dbReference type="EMBL" id="AFG38762.1"/>
    </source>
</evidence>
<evidence type="ECO:0000256" key="7">
    <source>
        <dbReference type="ARBA" id="ARBA00022827"/>
    </source>
</evidence>
<feature type="binding site" evidence="11">
    <location>
        <begin position="288"/>
        <end position="302"/>
    </location>
    <ligand>
        <name>NAD(+)</name>
        <dbReference type="ChEBI" id="CHEBI:57540"/>
    </ligand>
</feature>
<dbReference type="PROSITE" id="PS01280">
    <property type="entry name" value="GIDA_1"/>
    <property type="match status" value="1"/>
</dbReference>
<dbReference type="InterPro" id="IPR020595">
    <property type="entry name" value="MnmG-rel_CS"/>
</dbReference>
<dbReference type="PATRIC" id="fig|889378.3.peg.2711"/>
<reference evidence="14" key="1">
    <citation type="journal article" date="2013" name="Stand. Genomic Sci.">
        <title>Complete genome sequence of the halophilic bacterium Spirochaeta africana type strain (Z-7692(T)) from the alkaline Lake Magadi in the East African Rift.</title>
        <authorList>
            <person name="Liolos K."/>
            <person name="Abt B."/>
            <person name="Scheuner C."/>
            <person name="Teshima H."/>
            <person name="Held B."/>
            <person name="Lapidus A."/>
            <person name="Nolan M."/>
            <person name="Lucas S."/>
            <person name="Deshpande S."/>
            <person name="Cheng J.F."/>
            <person name="Tapia R."/>
            <person name="Goodwin L.A."/>
            <person name="Pitluck S."/>
            <person name="Pagani I."/>
            <person name="Ivanova N."/>
            <person name="Mavromatis K."/>
            <person name="Mikhailova N."/>
            <person name="Huntemann M."/>
            <person name="Pati A."/>
            <person name="Chen A."/>
            <person name="Palaniappan K."/>
            <person name="Land M."/>
            <person name="Rohde M."/>
            <person name="Tindall B.J."/>
            <person name="Detter J.C."/>
            <person name="Goker M."/>
            <person name="Bristow J."/>
            <person name="Eisen J.A."/>
            <person name="Markowitz V."/>
            <person name="Hugenholtz P."/>
            <person name="Woyke T."/>
            <person name="Klenk H.P."/>
            <person name="Kyrpides N.C."/>
        </authorList>
    </citation>
    <scope>NUCLEOTIDE SEQUENCE</scope>
    <source>
        <strain evidence="14">ATCC 700263 / DSM 8902 / Z-7692</strain>
    </source>
</reference>
<dbReference type="HAMAP" id="MF_00129">
    <property type="entry name" value="MnmG_GidA"/>
    <property type="match status" value="1"/>
</dbReference>
<dbReference type="PANTHER" id="PTHR11806">
    <property type="entry name" value="GLUCOSE INHIBITED DIVISION PROTEIN A"/>
    <property type="match status" value="1"/>
</dbReference>
<keyword evidence="6 11" id="KW-0819">tRNA processing</keyword>
<dbReference type="FunFam" id="1.10.150.570:FF:000001">
    <property type="entry name" value="tRNA uridine 5-carboxymethylaminomethyl modification enzyme MnmG"/>
    <property type="match status" value="1"/>
</dbReference>
<dbReference type="Gene3D" id="3.50.50.60">
    <property type="entry name" value="FAD/NAD(P)-binding domain"/>
    <property type="match status" value="2"/>
</dbReference>
<dbReference type="InterPro" id="IPR049312">
    <property type="entry name" value="GIDA_C_N"/>
</dbReference>
<dbReference type="Gene3D" id="1.10.10.1800">
    <property type="entry name" value="tRNA uridine 5-carboxymethylaminomethyl modification enzyme MnmG/GidA"/>
    <property type="match status" value="1"/>
</dbReference>
<dbReference type="EMBL" id="CP003282">
    <property type="protein sequence ID" value="AFG38762.1"/>
    <property type="molecule type" value="Genomic_DNA"/>
</dbReference>
<feature type="binding site" evidence="11">
    <location>
        <begin position="9"/>
        <end position="14"/>
    </location>
    <ligand>
        <name>FAD</name>
        <dbReference type="ChEBI" id="CHEBI:57692"/>
    </ligand>
</feature>
<evidence type="ECO:0000256" key="10">
    <source>
        <dbReference type="ARBA" id="ARBA00031800"/>
    </source>
</evidence>
<dbReference type="FunFam" id="3.50.50.60:FF:000002">
    <property type="entry name" value="tRNA uridine 5-carboxymethylaminomethyl modification enzyme MnmG"/>
    <property type="match status" value="1"/>
</dbReference>
<organism evidence="13 14">
    <name type="scientific">Spirochaeta africana (strain ATCC 700263 / DSM 8902 / Z-7692)</name>
    <dbReference type="NCBI Taxonomy" id="889378"/>
    <lineage>
        <taxon>Bacteria</taxon>
        <taxon>Pseudomonadati</taxon>
        <taxon>Spirochaetota</taxon>
        <taxon>Spirochaetia</taxon>
        <taxon>Spirochaetales</taxon>
        <taxon>Spirochaetaceae</taxon>
        <taxon>Spirochaeta</taxon>
    </lineage>
</organism>
<evidence type="ECO:0000313" key="14">
    <source>
        <dbReference type="Proteomes" id="UP000007383"/>
    </source>
</evidence>
<evidence type="ECO:0000256" key="2">
    <source>
        <dbReference type="ARBA" id="ARBA00003717"/>
    </source>
</evidence>
<dbReference type="KEGG" id="sfc:Spiaf_2738"/>
<dbReference type="SUPFAM" id="SSF51905">
    <property type="entry name" value="FAD/NAD(P)-binding domain"/>
    <property type="match status" value="1"/>
</dbReference>
<accession>H9UML9</accession>
<dbReference type="GO" id="GO:0030488">
    <property type="term" value="P:tRNA methylation"/>
    <property type="evidence" value="ECO:0007669"/>
    <property type="project" value="TreeGrafter"/>
</dbReference>
<dbReference type="NCBIfam" id="TIGR00136">
    <property type="entry name" value="mnmG_gidA"/>
    <property type="match status" value="1"/>
</dbReference>
<feature type="domain" description="tRNA uridine 5-carboxymethylaminomethyl modification enzyme C-terminal subdomain" evidence="12">
    <location>
        <begin position="562"/>
        <end position="633"/>
    </location>
</feature>
<comment type="subcellular location">
    <subcellularLocation>
        <location evidence="11">Cytoplasm</location>
    </subcellularLocation>
</comment>
<dbReference type="InterPro" id="IPR002218">
    <property type="entry name" value="MnmG-rel"/>
</dbReference>
<comment type="similarity">
    <text evidence="3 11">Belongs to the MnmG family.</text>
</comment>
<evidence type="ECO:0000256" key="11">
    <source>
        <dbReference type="HAMAP-Rule" id="MF_00129"/>
    </source>
</evidence>
<dbReference type="GO" id="GO:0050660">
    <property type="term" value="F:flavin adenine dinucleotide binding"/>
    <property type="evidence" value="ECO:0007669"/>
    <property type="project" value="UniProtKB-UniRule"/>
</dbReference>
<evidence type="ECO:0000256" key="8">
    <source>
        <dbReference type="ARBA" id="ARBA00023027"/>
    </source>
</evidence>
<evidence type="ECO:0000256" key="5">
    <source>
        <dbReference type="ARBA" id="ARBA00022630"/>
    </source>
</evidence>
<dbReference type="Pfam" id="PF01134">
    <property type="entry name" value="GIDA"/>
    <property type="match status" value="1"/>
</dbReference>
<dbReference type="GO" id="GO:0005829">
    <property type="term" value="C:cytosol"/>
    <property type="evidence" value="ECO:0007669"/>
    <property type="project" value="TreeGrafter"/>
</dbReference>
<gene>
    <name evidence="11" type="primary">mnmG</name>
    <name evidence="11" type="synonym">gidA</name>
    <name evidence="13" type="ordered locus">Spiaf_2738</name>
</gene>
<keyword evidence="8 11" id="KW-0520">NAD</keyword>
<comment type="caution">
    <text evidence="11">Lacks conserved residue(s) required for the propagation of feature annotation.</text>
</comment>
<keyword evidence="7 11" id="KW-0274">FAD</keyword>
<keyword evidence="14" id="KW-1185">Reference proteome</keyword>
<dbReference type="InterPro" id="IPR047001">
    <property type="entry name" value="MnmG_C_subdom"/>
</dbReference>
<evidence type="ECO:0000256" key="1">
    <source>
        <dbReference type="ARBA" id="ARBA00001974"/>
    </source>
</evidence>
<dbReference type="Proteomes" id="UP000007383">
    <property type="component" value="Chromosome"/>
</dbReference>
<dbReference type="Pfam" id="PF13932">
    <property type="entry name" value="SAM_GIDA_C"/>
    <property type="match status" value="1"/>
</dbReference>
<sequence>MDYDAIVVGGGHAGIEASLALARLGFSTLMITQNLDTIGKLSCNPAVGGLAKGNMVREIDALGGEMGRIIDATMIQFRVLNRSKGPAVQAPRAQADKVAYQNLAKKTLERQDNLELFQDTVTDFMLDIGLDASQLPDAGLQDNETELPRISGVVTERGRRFAAKVVVLTTGTFLNGRIFIGEYTQTAGRISEPAAHGLEQPMRRLGFRLGRMKTGTPARVARSSLDFSKLEPQFGDEDIVPFSFSREEGVERPMLPCFITFTNDATHQVIRDNMQRSPLYSGAIVGSGPRYCPSLEDKVQKFPDRDRHQIFIEPEGLDTDEMYLNGISSSMPEDVQEAFIRTIPGLENAKIMRPGYAVEYDHIDPSQLYPTLETKLVQGLYVAGQTNGTSGYEEAAAQGLLAGINAARRLQGRDPVMLSRADAYIGVLIDDLVTKGTEEPYRMFTSRAEHRINLRYDSSDMRLYDLGYEIGLHSEERYARFRAKRDAIEAMKKLLKRRKLTAADLAADLDLNGSREFLSRSLGKSFYLVLKDPSMSMRTLVQLAPEFAAYPDDWVRQVELDVKYEGYVARQEKQIERFRKIEKIRIPAETRYDGIEGLSNEAREKLSRVQPLSVGQASRISGIRNSDIAVLMVAFGRSS</sequence>